<protein>
    <recommendedName>
        <fullName evidence="3">Sigma-70-like protein</fullName>
    </recommendedName>
</protein>
<evidence type="ECO:0008006" key="3">
    <source>
        <dbReference type="Google" id="ProtNLM"/>
    </source>
</evidence>
<gene>
    <name evidence="1" type="ORF">ATK30_4801</name>
</gene>
<dbReference type="AlphaFoldDB" id="A0A2N3WJ94"/>
<dbReference type="EMBL" id="PJMY01000003">
    <property type="protein sequence ID" value="PKV93941.1"/>
    <property type="molecule type" value="Genomic_DNA"/>
</dbReference>
<organism evidence="1 2">
    <name type="scientific">Amycolatopsis echigonensis</name>
    <dbReference type="NCBI Taxonomy" id="2576905"/>
    <lineage>
        <taxon>Bacteria</taxon>
        <taxon>Bacillati</taxon>
        <taxon>Actinomycetota</taxon>
        <taxon>Actinomycetes</taxon>
        <taxon>Pseudonocardiales</taxon>
        <taxon>Pseudonocardiaceae</taxon>
        <taxon>Amycolatopsis</taxon>
    </lineage>
</organism>
<comment type="caution">
    <text evidence="1">The sequence shown here is derived from an EMBL/GenBank/DDBJ whole genome shotgun (WGS) entry which is preliminary data.</text>
</comment>
<evidence type="ECO:0000313" key="1">
    <source>
        <dbReference type="EMBL" id="PKV93941.1"/>
    </source>
</evidence>
<sequence>MEAESEFESVRSDPDPIRRGQRASSLLVVYQQRATELARLRKEAIEEAHRLRGMSYTEIASALGITKGRVTQIRSTAPRPERAFFGVGPVAIGVPWRYQTTDRERPLIAAEDAETGEQLERLVDGLSLAVTRFQIEPDRDALPEGDAVVVCGPKSAPVAAKLMERDPVLSMVEDDGRWWIRHEQTGERVGSPTDDDPKESADVAYVARHQVDGRAVLHIAGIHGIGSLGATHYLTSHLAELFSEIRTHECSLIVRASYDGLTITGSELAAGPFQW</sequence>
<evidence type="ECO:0000313" key="2">
    <source>
        <dbReference type="Proteomes" id="UP000233750"/>
    </source>
</evidence>
<dbReference type="RefSeq" id="WP_101437487.1">
    <property type="nucleotide sequence ID" value="NZ_PJMY01000003.1"/>
</dbReference>
<accession>A0A2N3WJ94</accession>
<proteinExistence type="predicted"/>
<reference evidence="1 2" key="1">
    <citation type="submission" date="2017-12" db="EMBL/GenBank/DDBJ databases">
        <title>Sequencing the genomes of 1000 Actinobacteria strains.</title>
        <authorList>
            <person name="Klenk H.-P."/>
        </authorList>
    </citation>
    <scope>NUCLEOTIDE SEQUENCE [LARGE SCALE GENOMIC DNA]</scope>
    <source>
        <strain evidence="1 2">DSM 45165</strain>
    </source>
</reference>
<dbReference type="Proteomes" id="UP000233750">
    <property type="component" value="Unassembled WGS sequence"/>
</dbReference>
<name>A0A2N3WJ94_9PSEU</name>
<keyword evidence="2" id="KW-1185">Reference proteome</keyword>
<dbReference type="OrthoDB" id="3681249at2"/>